<dbReference type="Proteomes" id="UP000189733">
    <property type="component" value="Unassembled WGS sequence"/>
</dbReference>
<dbReference type="GO" id="GO:0008713">
    <property type="term" value="F:ADP-heptose-lipopolysaccharide heptosyltransferase activity"/>
    <property type="evidence" value="ECO:0007669"/>
    <property type="project" value="TreeGrafter"/>
</dbReference>
<keyword evidence="1" id="KW-0328">Glycosyltransferase</keyword>
<dbReference type="GO" id="GO:0005829">
    <property type="term" value="C:cytosol"/>
    <property type="evidence" value="ECO:0007669"/>
    <property type="project" value="TreeGrafter"/>
</dbReference>
<keyword evidence="2 3" id="KW-0808">Transferase</keyword>
<organism evidence="3 4">
    <name type="scientific">Desulfobaculum bizertense DSM 18034</name>
    <dbReference type="NCBI Taxonomy" id="1121442"/>
    <lineage>
        <taxon>Bacteria</taxon>
        <taxon>Pseudomonadati</taxon>
        <taxon>Thermodesulfobacteriota</taxon>
        <taxon>Desulfovibrionia</taxon>
        <taxon>Desulfovibrionales</taxon>
        <taxon>Desulfovibrionaceae</taxon>
        <taxon>Desulfobaculum</taxon>
    </lineage>
</organism>
<sequence length="437" mass="47846">MSTESDTGLCGPKLVVQLARFGDLVQTKRLILSLVRQSESAVHLVVDHSLVTLAKCIYPDIIVHGVHAHARPGVTEQDILRQNLAVFHELKECQFSEVYNLNFSGLNMALSTLFDPDTVRGHRMEQGQERSDLWSQMGMRWVRLRRDVGMNLVDFWACLADDPIAPGEVNPIAMRGGKGIGVVMAGRESRRSIPPETLAAIAGATTQGTRSDTIFLIGSSSESGRARAFLDAAPRKIRENTTDLTGKTDWAGLIDALTGLDALITPDTGTMHLAAHLGVPVHALFLSSAWCHETGPYGIGHRVWQSAEPCAPCLESAPCRKGVKCLNAFSGRNFLRHLAGNAAFEVPEGMLGYVSAIDSLGVTYRPVLGQDPTEASRASFRALIGQYKGYAMWDKPVDERMVRTIFHEQDWIFGGDMTPQDIREMVPAPELDEQAAE</sequence>
<evidence type="ECO:0000256" key="1">
    <source>
        <dbReference type="ARBA" id="ARBA00022676"/>
    </source>
</evidence>
<evidence type="ECO:0000313" key="4">
    <source>
        <dbReference type="Proteomes" id="UP000189733"/>
    </source>
</evidence>
<reference evidence="3 4" key="1">
    <citation type="submission" date="2017-02" db="EMBL/GenBank/DDBJ databases">
        <authorList>
            <person name="Peterson S.W."/>
        </authorList>
    </citation>
    <scope>NUCLEOTIDE SEQUENCE [LARGE SCALE GENOMIC DNA]</scope>
    <source>
        <strain evidence="3 4">DSM 18034</strain>
    </source>
</reference>
<dbReference type="SUPFAM" id="SSF53756">
    <property type="entry name" value="UDP-Glycosyltransferase/glycogen phosphorylase"/>
    <property type="match status" value="1"/>
</dbReference>
<dbReference type="InterPro" id="IPR051199">
    <property type="entry name" value="LPS_LOS_Heptosyltrfase"/>
</dbReference>
<dbReference type="PANTHER" id="PTHR30160">
    <property type="entry name" value="TETRAACYLDISACCHARIDE 4'-KINASE-RELATED"/>
    <property type="match status" value="1"/>
</dbReference>
<keyword evidence="4" id="KW-1185">Reference proteome</keyword>
<protein>
    <submittedName>
        <fullName evidence="3">ADP-heptose:LPS heptosyltransferase</fullName>
    </submittedName>
</protein>
<dbReference type="AlphaFoldDB" id="A0A1T4W2M7"/>
<evidence type="ECO:0000313" key="3">
    <source>
        <dbReference type="EMBL" id="SKA71554.1"/>
    </source>
</evidence>
<dbReference type="RefSeq" id="WP_078684793.1">
    <property type="nucleotide sequence ID" value="NZ_FUYA01000004.1"/>
</dbReference>
<dbReference type="STRING" id="1121442.SAMN02745702_01513"/>
<gene>
    <name evidence="3" type="ORF">SAMN02745702_01513</name>
</gene>
<dbReference type="Pfam" id="PF01075">
    <property type="entry name" value="Glyco_transf_9"/>
    <property type="match status" value="1"/>
</dbReference>
<proteinExistence type="predicted"/>
<dbReference type="CDD" id="cd03789">
    <property type="entry name" value="GT9_LPS_heptosyltransferase"/>
    <property type="match status" value="1"/>
</dbReference>
<accession>A0A1T4W2M7</accession>
<dbReference type="InterPro" id="IPR002201">
    <property type="entry name" value="Glyco_trans_9"/>
</dbReference>
<dbReference type="GO" id="GO:0009244">
    <property type="term" value="P:lipopolysaccharide core region biosynthetic process"/>
    <property type="evidence" value="ECO:0007669"/>
    <property type="project" value="TreeGrafter"/>
</dbReference>
<dbReference type="EMBL" id="FUYA01000004">
    <property type="protein sequence ID" value="SKA71554.1"/>
    <property type="molecule type" value="Genomic_DNA"/>
</dbReference>
<name>A0A1T4W2M7_9BACT</name>
<dbReference type="OrthoDB" id="5506840at2"/>
<dbReference type="Gene3D" id="3.40.50.2000">
    <property type="entry name" value="Glycogen Phosphorylase B"/>
    <property type="match status" value="1"/>
</dbReference>
<evidence type="ECO:0000256" key="2">
    <source>
        <dbReference type="ARBA" id="ARBA00022679"/>
    </source>
</evidence>